<sequence>MRVNPEQLVTFSVVAQLGSVSRAAQTLNLSQPAVSGQLRALQDQIGRPLYVRRGRGVTLTEDGERLLPHAQAIARTLHEVGEQITDLRRRPLTTLRVGFSFALAGLASTAARRALEAGLHLQVDTRPAAELAEGVRSGALAAALLVTSPQRTLPDLDLHRVGEDQLRLAVPPGHPLARHGYVAPHALRGETLLWPARGSGVRLQTERILQGVVPAQGMEVGSLWAALEGVRRGDGLAVLPASFMDRDVRGGHLRSLGLEAPSVTVLHVLVTPPAALLPAATRTLIDLLGRPAPPAPTTRAT</sequence>
<evidence type="ECO:0000256" key="2">
    <source>
        <dbReference type="ARBA" id="ARBA00023015"/>
    </source>
</evidence>
<keyword evidence="3" id="KW-0238">DNA-binding</keyword>
<organism evidence="6 7">
    <name type="scientific">Deinococcus depolymerans</name>
    <dbReference type="NCBI Taxonomy" id="392408"/>
    <lineage>
        <taxon>Bacteria</taxon>
        <taxon>Thermotogati</taxon>
        <taxon>Deinococcota</taxon>
        <taxon>Deinococci</taxon>
        <taxon>Deinococcales</taxon>
        <taxon>Deinococcaceae</taxon>
        <taxon>Deinococcus</taxon>
    </lineage>
</organism>
<accession>A0ABP3M783</accession>
<dbReference type="Proteomes" id="UP001500191">
    <property type="component" value="Unassembled WGS sequence"/>
</dbReference>
<keyword evidence="4" id="KW-0804">Transcription</keyword>
<dbReference type="Pfam" id="PF00126">
    <property type="entry name" value="HTH_1"/>
    <property type="match status" value="1"/>
</dbReference>
<keyword evidence="7" id="KW-1185">Reference proteome</keyword>
<keyword evidence="2" id="KW-0805">Transcription regulation</keyword>
<dbReference type="InterPro" id="IPR036390">
    <property type="entry name" value="WH_DNA-bd_sf"/>
</dbReference>
<dbReference type="PANTHER" id="PTHR30126:SF40">
    <property type="entry name" value="HTH-TYPE TRANSCRIPTIONAL REGULATOR GLTR"/>
    <property type="match status" value="1"/>
</dbReference>
<evidence type="ECO:0000259" key="5">
    <source>
        <dbReference type="PROSITE" id="PS50931"/>
    </source>
</evidence>
<protein>
    <submittedName>
        <fullName evidence="6">LysR family transcriptional regulator</fullName>
    </submittedName>
</protein>
<evidence type="ECO:0000313" key="7">
    <source>
        <dbReference type="Proteomes" id="UP001500191"/>
    </source>
</evidence>
<evidence type="ECO:0000313" key="6">
    <source>
        <dbReference type="EMBL" id="GAA0514290.1"/>
    </source>
</evidence>
<dbReference type="PROSITE" id="PS50931">
    <property type="entry name" value="HTH_LYSR"/>
    <property type="match status" value="1"/>
</dbReference>
<dbReference type="Gene3D" id="1.10.10.10">
    <property type="entry name" value="Winged helix-like DNA-binding domain superfamily/Winged helix DNA-binding domain"/>
    <property type="match status" value="1"/>
</dbReference>
<evidence type="ECO:0000256" key="1">
    <source>
        <dbReference type="ARBA" id="ARBA00009437"/>
    </source>
</evidence>
<evidence type="ECO:0000256" key="4">
    <source>
        <dbReference type="ARBA" id="ARBA00023163"/>
    </source>
</evidence>
<dbReference type="Pfam" id="PF03466">
    <property type="entry name" value="LysR_substrate"/>
    <property type="match status" value="1"/>
</dbReference>
<dbReference type="InterPro" id="IPR005119">
    <property type="entry name" value="LysR_subst-bd"/>
</dbReference>
<dbReference type="EMBL" id="BAAADB010000021">
    <property type="protein sequence ID" value="GAA0514290.1"/>
    <property type="molecule type" value="Genomic_DNA"/>
</dbReference>
<dbReference type="Gene3D" id="3.40.190.290">
    <property type="match status" value="1"/>
</dbReference>
<reference evidence="7" key="1">
    <citation type="journal article" date="2019" name="Int. J. Syst. Evol. Microbiol.">
        <title>The Global Catalogue of Microorganisms (GCM) 10K type strain sequencing project: providing services to taxonomists for standard genome sequencing and annotation.</title>
        <authorList>
            <consortium name="The Broad Institute Genomics Platform"/>
            <consortium name="The Broad Institute Genome Sequencing Center for Infectious Disease"/>
            <person name="Wu L."/>
            <person name="Ma J."/>
        </authorList>
    </citation>
    <scope>NUCLEOTIDE SEQUENCE [LARGE SCALE GENOMIC DNA]</scope>
    <source>
        <strain evidence="7">JCM 14368</strain>
    </source>
</reference>
<dbReference type="PANTHER" id="PTHR30126">
    <property type="entry name" value="HTH-TYPE TRANSCRIPTIONAL REGULATOR"/>
    <property type="match status" value="1"/>
</dbReference>
<comment type="similarity">
    <text evidence="1">Belongs to the LysR transcriptional regulatory family.</text>
</comment>
<gene>
    <name evidence="6" type="ORF">GCM10008937_22470</name>
</gene>
<dbReference type="RefSeq" id="WP_343758845.1">
    <property type="nucleotide sequence ID" value="NZ_BAAADB010000021.1"/>
</dbReference>
<dbReference type="CDD" id="cd05466">
    <property type="entry name" value="PBP2_LTTR_substrate"/>
    <property type="match status" value="1"/>
</dbReference>
<feature type="domain" description="HTH lysR-type" evidence="5">
    <location>
        <begin position="3"/>
        <end position="60"/>
    </location>
</feature>
<dbReference type="InterPro" id="IPR036388">
    <property type="entry name" value="WH-like_DNA-bd_sf"/>
</dbReference>
<dbReference type="PRINTS" id="PR00039">
    <property type="entry name" value="HTHLYSR"/>
</dbReference>
<comment type="caution">
    <text evidence="6">The sequence shown here is derived from an EMBL/GenBank/DDBJ whole genome shotgun (WGS) entry which is preliminary data.</text>
</comment>
<evidence type="ECO:0000256" key="3">
    <source>
        <dbReference type="ARBA" id="ARBA00023125"/>
    </source>
</evidence>
<dbReference type="InterPro" id="IPR000847">
    <property type="entry name" value="LysR_HTH_N"/>
</dbReference>
<dbReference type="SUPFAM" id="SSF46785">
    <property type="entry name" value="Winged helix' DNA-binding domain"/>
    <property type="match status" value="1"/>
</dbReference>
<dbReference type="SUPFAM" id="SSF53850">
    <property type="entry name" value="Periplasmic binding protein-like II"/>
    <property type="match status" value="1"/>
</dbReference>
<name>A0ABP3M783_9DEIO</name>
<proteinExistence type="inferred from homology"/>